<gene>
    <name evidence="1" type="ORF">SISSUDRAFT_1127683</name>
</gene>
<reference evidence="1 2" key="1">
    <citation type="journal article" date="2016" name="Mol. Biol. Evol.">
        <title>Comparative Genomics of Early-Diverging Mushroom-Forming Fungi Provides Insights into the Origins of Lignocellulose Decay Capabilities.</title>
        <authorList>
            <person name="Nagy L.G."/>
            <person name="Riley R."/>
            <person name="Tritt A."/>
            <person name="Adam C."/>
            <person name="Daum C."/>
            <person name="Floudas D."/>
            <person name="Sun H."/>
            <person name="Yadav J.S."/>
            <person name="Pangilinan J."/>
            <person name="Larsson K.H."/>
            <person name="Matsuura K."/>
            <person name="Barry K."/>
            <person name="Labutti K."/>
            <person name="Kuo R."/>
            <person name="Ohm R.A."/>
            <person name="Bhattacharya S.S."/>
            <person name="Shirouzu T."/>
            <person name="Yoshinaga Y."/>
            <person name="Martin F.M."/>
            <person name="Grigoriev I.V."/>
            <person name="Hibbett D.S."/>
        </authorList>
    </citation>
    <scope>NUCLEOTIDE SEQUENCE [LARGE SCALE GENOMIC DNA]</scope>
    <source>
        <strain evidence="1 2">HHB10207 ss-3</strain>
    </source>
</reference>
<dbReference type="EMBL" id="KV428039">
    <property type="protein sequence ID" value="KZT39967.1"/>
    <property type="molecule type" value="Genomic_DNA"/>
</dbReference>
<protein>
    <recommendedName>
        <fullName evidence="3">F-box domain-containing protein</fullName>
    </recommendedName>
</protein>
<keyword evidence="2" id="KW-1185">Reference proteome</keyword>
<dbReference type="AlphaFoldDB" id="A0A166EUS4"/>
<dbReference type="OrthoDB" id="2269034at2759"/>
<evidence type="ECO:0000313" key="2">
    <source>
        <dbReference type="Proteomes" id="UP000076798"/>
    </source>
</evidence>
<proteinExistence type="predicted"/>
<evidence type="ECO:0008006" key="3">
    <source>
        <dbReference type="Google" id="ProtNLM"/>
    </source>
</evidence>
<name>A0A166EUS4_9AGAM</name>
<sequence length="467" mass="52424">MPFGTLPFELLSKVLEHHDHNLEDCTTAKTRLKQTLTMGQIDRRMRHVALHHKPLWSTIYLEWSKETVELYLLRSKHANDSTIYVYLDTRGRGTSHMKANLERWADFLRTQMKNIVFLNLHIQNSHGVKAIADAVNTPAPALHTAIINLGERIRSINQLFDSHAPNLVSATMRSGLSFNLTSFTALQTLVSNVGPENIAQLLESMPQMPSLEDITLIGLPDLVDLPPIPTDPFVLESCRRLNMKRIHAHCVLYLLHSLSLPNLSALSVREEVVVMNNALTLMAINHLDPRYSLSVAFSTPTATPEALHLEIHPTRLLVSFRGFEFASDWYDLDAVLDDEMVDAIHRAVAAPATFIGLQPGRLVITDRISGQHSAHPLSLKVQHLRTMLRVVFVTYSSILELDLIDKMGRTVEVLLSQNQDYLPCLSKIRVIEKSQGAEGEILDGAMNALSRLGRNRGVVTSYRRLSA</sequence>
<dbReference type="Proteomes" id="UP000076798">
    <property type="component" value="Unassembled WGS sequence"/>
</dbReference>
<accession>A0A166EUS4</accession>
<organism evidence="1 2">
    <name type="scientific">Sistotremastrum suecicum HHB10207 ss-3</name>
    <dbReference type="NCBI Taxonomy" id="1314776"/>
    <lineage>
        <taxon>Eukaryota</taxon>
        <taxon>Fungi</taxon>
        <taxon>Dikarya</taxon>
        <taxon>Basidiomycota</taxon>
        <taxon>Agaricomycotina</taxon>
        <taxon>Agaricomycetes</taxon>
        <taxon>Sistotremastrales</taxon>
        <taxon>Sistotremastraceae</taxon>
        <taxon>Sistotremastrum</taxon>
    </lineage>
</organism>
<evidence type="ECO:0000313" key="1">
    <source>
        <dbReference type="EMBL" id="KZT39967.1"/>
    </source>
</evidence>